<dbReference type="SUPFAM" id="SSF46946">
    <property type="entry name" value="S13-like H2TH domain"/>
    <property type="match status" value="1"/>
</dbReference>
<dbReference type="GO" id="GO:0000049">
    <property type="term" value="F:tRNA binding"/>
    <property type="evidence" value="ECO:0007669"/>
    <property type="project" value="UniProtKB-UniRule"/>
</dbReference>
<dbReference type="PANTHER" id="PTHR15239">
    <property type="entry name" value="NUCLEAR EXPORT MEDIATOR FACTOR NEMF"/>
    <property type="match status" value="1"/>
</dbReference>
<dbReference type="RefSeq" id="WP_132027109.1">
    <property type="nucleotide sequence ID" value="NZ_CP068564.1"/>
</dbReference>
<dbReference type="Pfam" id="PF05833">
    <property type="entry name" value="NFACT_N"/>
    <property type="match status" value="1"/>
</dbReference>
<dbReference type="InterPro" id="IPR008532">
    <property type="entry name" value="NFACT_RNA-bd"/>
</dbReference>
<keyword evidence="3 5" id="KW-0694">RNA-binding</keyword>
<dbReference type="InterPro" id="IPR051608">
    <property type="entry name" value="RQC_Subunit_NEMF"/>
</dbReference>
<dbReference type="Proteomes" id="UP000294567">
    <property type="component" value="Unassembled WGS sequence"/>
</dbReference>
<dbReference type="OrthoDB" id="9766163at2"/>
<comment type="similarity">
    <text evidence="5">Belongs to the NEMF family.</text>
</comment>
<dbReference type="InterPro" id="IPR043682">
    <property type="entry name" value="RqcH_bacterial"/>
</dbReference>
<dbReference type="Pfam" id="PF05670">
    <property type="entry name" value="NFACT-R_1"/>
    <property type="match status" value="1"/>
</dbReference>
<keyword evidence="2 5" id="KW-0699">rRNA-binding</keyword>
<evidence type="ECO:0000259" key="6">
    <source>
        <dbReference type="Pfam" id="PF05670"/>
    </source>
</evidence>
<evidence type="ECO:0000256" key="1">
    <source>
        <dbReference type="ARBA" id="ARBA00022555"/>
    </source>
</evidence>
<accession>A0A4R3KYG3</accession>
<dbReference type="Gene3D" id="2.30.310.10">
    <property type="entry name" value="ibrinogen binding protein from staphylococcus aureus domain"/>
    <property type="match status" value="1"/>
</dbReference>
<dbReference type="InterPro" id="IPR010979">
    <property type="entry name" value="Ribosomal_uS13-like_H2TH"/>
</dbReference>
<reference evidence="7 8" key="1">
    <citation type="submission" date="2019-03" db="EMBL/GenBank/DDBJ databases">
        <title>Genomic Encyclopedia of Type Strains, Phase IV (KMG-IV): sequencing the most valuable type-strain genomes for metagenomic binning, comparative biology and taxonomic classification.</title>
        <authorList>
            <person name="Goeker M."/>
        </authorList>
    </citation>
    <scope>NUCLEOTIDE SEQUENCE [LARGE SCALE GENOMIC DNA]</scope>
    <source>
        <strain evidence="7 8">DSM 26752</strain>
    </source>
</reference>
<dbReference type="HAMAP" id="MF_00844_B">
    <property type="entry name" value="RqcH_B"/>
    <property type="match status" value="1"/>
</dbReference>
<protein>
    <recommendedName>
        <fullName evidence="5">Rqc2 homolog RqcH</fullName>
        <shortName evidence="5">RqcH</shortName>
    </recommendedName>
</protein>
<dbReference type="GO" id="GO:0072344">
    <property type="term" value="P:rescue of stalled ribosome"/>
    <property type="evidence" value="ECO:0007669"/>
    <property type="project" value="UniProtKB-UniRule"/>
</dbReference>
<dbReference type="Gene3D" id="1.10.8.50">
    <property type="match status" value="1"/>
</dbReference>
<keyword evidence="4 5" id="KW-0648">Protein biosynthesis</keyword>
<keyword evidence="5" id="KW-0175">Coiled coil</keyword>
<proteinExistence type="inferred from homology"/>
<evidence type="ECO:0000313" key="7">
    <source>
        <dbReference type="EMBL" id="TCS89592.1"/>
    </source>
</evidence>
<dbReference type="AlphaFoldDB" id="A0A4R3KYG3"/>
<gene>
    <name evidence="5" type="primary">rqcH</name>
    <name evidence="7" type="ORF">EDD65_10565</name>
</gene>
<evidence type="ECO:0000256" key="5">
    <source>
        <dbReference type="HAMAP-Rule" id="MF_00844"/>
    </source>
</evidence>
<comment type="function">
    <text evidence="5">Key component of the ribosome quality control system (RQC), a ribosome-associated complex that mediates the extraction of incompletely synthesized nascent chains from stalled ribosomes and their subsequent degradation. RqcH recruits Ala-charged tRNA, and with RqcP directs the elongation of stalled nascent chains on 50S ribosomal subunits, leading to non-templated C-terminal alanine extensions (Ala tail). The Ala tail promotes nascent chain degradation. May add between 1 and at least 8 Ala residues. Binds to stalled 50S ribosomal subunits.</text>
</comment>
<evidence type="ECO:0000256" key="4">
    <source>
        <dbReference type="ARBA" id="ARBA00022917"/>
    </source>
</evidence>
<comment type="caution">
    <text evidence="7">The sequence shown here is derived from an EMBL/GenBank/DDBJ whole genome shotgun (WGS) entry which is preliminary data.</text>
</comment>
<dbReference type="EMBL" id="SMAE01000005">
    <property type="protein sequence ID" value="TCS89592.1"/>
    <property type="molecule type" value="Genomic_DNA"/>
</dbReference>
<evidence type="ECO:0000313" key="8">
    <source>
        <dbReference type="Proteomes" id="UP000294567"/>
    </source>
</evidence>
<keyword evidence="1 5" id="KW-0820">tRNA-binding</keyword>
<sequence length="592" mass="68727">MSLDGIVTRAIVKELNDKILGGRIDKIYQPEKDEILLNIYNNGKNHKLIISSSSNNPRIHLTNQAKTNPPNPPMFCMLLRKHLSGGIILNIEQFHMDRIIFIDISSIDELGVSKPKRLIIEIMGKHSNIILIEKDNLSIVDSIKRVPENVSRVRQVLPGLKYQLPPLQNKIDPLNSNREDFYNLIVQVKPKTYIYKFFYTNYMGLSPLISREICFNANIDIDRPVGSLTAQEKEILLNTFMSMITKVKEEKYTPVLIHDPIKSGYKAFHALDIKQFGNYKKEYLDSISKVLDKFYLVNDTIDRIKQKSNSIRKSIENKLERSLNKLSKQKEELLKSKEREKYKIYGDLILANVHKIEERAKQVTLENFYSEGMELINIPLNPKYSPAENAQRYYKKYSKLKNAHTLLLKEIPNTEEEIEYLENVLNSIDNCTEIIELEEIKEELIKEGYLNPHKKKQNKKNDNIKSKPHHYISSDGFHIYVGKNNRQNEYLTLKMANKDDIWLHAQKTPGSHVIIKKDRKSISNTTLEEAALLAAYYSKARHSNNVAVDYTEKKNVRKPKNAKTGMVIYENFNTVFVTPEYSKVQKLKKVED</sequence>
<evidence type="ECO:0000256" key="2">
    <source>
        <dbReference type="ARBA" id="ARBA00022730"/>
    </source>
</evidence>
<name>A0A4R3KYG3_9FIRM</name>
<dbReference type="GO" id="GO:0019843">
    <property type="term" value="F:rRNA binding"/>
    <property type="evidence" value="ECO:0007669"/>
    <property type="project" value="UniProtKB-UniRule"/>
</dbReference>
<organism evidence="7 8">
    <name type="scientific">Keratinibaculum paraultunense</name>
    <dbReference type="NCBI Taxonomy" id="1278232"/>
    <lineage>
        <taxon>Bacteria</taxon>
        <taxon>Bacillati</taxon>
        <taxon>Bacillota</taxon>
        <taxon>Tissierellia</taxon>
        <taxon>Tissierellales</taxon>
        <taxon>Tepidimicrobiaceae</taxon>
        <taxon>Keratinibaculum</taxon>
    </lineage>
</organism>
<dbReference type="PANTHER" id="PTHR15239:SF6">
    <property type="entry name" value="RIBOSOME QUALITY CONTROL COMPLEX SUBUNIT NEMF"/>
    <property type="match status" value="1"/>
</dbReference>
<dbReference type="FunFam" id="2.30.310.10:FF:000004">
    <property type="entry name" value="Fibronectin-binding protein A"/>
    <property type="match status" value="1"/>
</dbReference>
<keyword evidence="8" id="KW-1185">Reference proteome</keyword>
<evidence type="ECO:0000256" key="3">
    <source>
        <dbReference type="ARBA" id="ARBA00022884"/>
    </source>
</evidence>
<feature type="domain" description="NFACT RNA-binding" evidence="6">
    <location>
        <begin position="467"/>
        <end position="569"/>
    </location>
</feature>
<dbReference type="GO" id="GO:1990112">
    <property type="term" value="C:RQC complex"/>
    <property type="evidence" value="ECO:0007669"/>
    <property type="project" value="TreeGrafter"/>
</dbReference>
<feature type="coiled-coil region" evidence="5">
    <location>
        <begin position="312"/>
        <end position="343"/>
    </location>
</feature>
<dbReference type="GO" id="GO:0043023">
    <property type="term" value="F:ribosomal large subunit binding"/>
    <property type="evidence" value="ECO:0007669"/>
    <property type="project" value="UniProtKB-UniRule"/>
</dbReference>
<comment type="subunit">
    <text evidence="5">Associates with stalled 50S ribosomal subunits. Binds to RqcP.</text>
</comment>